<feature type="transmembrane region" description="Helical" evidence="6">
    <location>
        <begin position="363"/>
        <end position="383"/>
    </location>
</feature>
<keyword evidence="3 6" id="KW-1133">Transmembrane helix</keyword>
<name>A0A2W2B1B8_9ACTN</name>
<evidence type="ECO:0000256" key="6">
    <source>
        <dbReference type="SAM" id="Phobius"/>
    </source>
</evidence>
<evidence type="ECO:0000313" key="9">
    <source>
        <dbReference type="Proteomes" id="UP000248764"/>
    </source>
</evidence>
<dbReference type="EMBL" id="POTW01000118">
    <property type="protein sequence ID" value="PZF79772.1"/>
    <property type="molecule type" value="Genomic_DNA"/>
</dbReference>
<dbReference type="PANTHER" id="PTHR23534">
    <property type="entry name" value="MFS PERMEASE"/>
    <property type="match status" value="1"/>
</dbReference>
<dbReference type="InterPro" id="IPR036259">
    <property type="entry name" value="MFS_trans_sf"/>
</dbReference>
<evidence type="ECO:0000259" key="7">
    <source>
        <dbReference type="PROSITE" id="PS50850"/>
    </source>
</evidence>
<dbReference type="PANTHER" id="PTHR23534:SF1">
    <property type="entry name" value="MAJOR FACILITATOR SUPERFAMILY PROTEIN"/>
    <property type="match status" value="1"/>
</dbReference>
<feature type="transmembrane region" description="Helical" evidence="6">
    <location>
        <begin position="300"/>
        <end position="320"/>
    </location>
</feature>
<reference evidence="8 9" key="1">
    <citation type="submission" date="2018-01" db="EMBL/GenBank/DDBJ databases">
        <title>Draft genome sequence of Jiangella sp. GTF31.</title>
        <authorList>
            <person name="Sahin N."/>
            <person name="Ay H."/>
            <person name="Saygin H."/>
        </authorList>
    </citation>
    <scope>NUCLEOTIDE SEQUENCE [LARGE SCALE GENOMIC DNA]</scope>
    <source>
        <strain evidence="8 9">GTF31</strain>
    </source>
</reference>
<dbReference type="Proteomes" id="UP000248764">
    <property type="component" value="Unassembled WGS sequence"/>
</dbReference>
<feature type="domain" description="Major facilitator superfamily (MFS) profile" evidence="7">
    <location>
        <begin position="42"/>
        <end position="477"/>
    </location>
</feature>
<sequence>MGDPGARRVPCRHGSRGTGVRGPPHRTAAAAVSEVEAVQRRTVRTLIAGQVVGGLGVSAAIAVGAVVVTEVFGRDDLSGLVQSAQVLGAALLAMPAASLAMSHGRRLGLGLAYGLGAAGALIALVATQLELFPLLLVGTALLGGGTAASLQARYGATDLAPPQARGRALSVIVWAQTVGAVAGPNLAGPAGDLASALGFEPLAGPFLVGAVVLGLAAAVILLWLRPDPLVTARRLSEAAAGASAVGSSAEVSAAEGAAAGGAATGVPAGSAAGVPPVRRPARRTGVLRAGWEAIAASPPAVLGLISVVVGHTVMVTVMVMTPVHMTHGGASISVIGFVISVHVAGMFAFSPVMGWLSDNVGRIPVILGGVLILLVSVALSGTAHEGHSPGLTAGLFLLGLGWSACMVAGSTLLTDAVGVAERPAVQGASDLLMGLAAAGGGALAGLVVGSYGYGVLNAGAAVLLVAPVAAMLIPACRSLSNTRSA</sequence>
<dbReference type="InterPro" id="IPR011701">
    <property type="entry name" value="MFS"/>
</dbReference>
<evidence type="ECO:0000256" key="4">
    <source>
        <dbReference type="ARBA" id="ARBA00023136"/>
    </source>
</evidence>
<keyword evidence="4 6" id="KW-0472">Membrane</keyword>
<evidence type="ECO:0000256" key="3">
    <source>
        <dbReference type="ARBA" id="ARBA00022989"/>
    </source>
</evidence>
<feature type="transmembrane region" description="Helical" evidence="6">
    <location>
        <begin position="46"/>
        <end position="68"/>
    </location>
</feature>
<dbReference type="Gene3D" id="1.20.1250.20">
    <property type="entry name" value="MFS general substrate transporter like domains"/>
    <property type="match status" value="2"/>
</dbReference>
<feature type="transmembrane region" description="Helical" evidence="6">
    <location>
        <begin position="458"/>
        <end position="476"/>
    </location>
</feature>
<organism evidence="8 9">
    <name type="scientific">Jiangella anatolica</name>
    <dbReference type="NCBI Taxonomy" id="2670374"/>
    <lineage>
        <taxon>Bacteria</taxon>
        <taxon>Bacillati</taxon>
        <taxon>Actinomycetota</taxon>
        <taxon>Actinomycetes</taxon>
        <taxon>Jiangellales</taxon>
        <taxon>Jiangellaceae</taxon>
        <taxon>Jiangella</taxon>
    </lineage>
</organism>
<dbReference type="GO" id="GO:0005886">
    <property type="term" value="C:plasma membrane"/>
    <property type="evidence" value="ECO:0007669"/>
    <property type="project" value="UniProtKB-SubCell"/>
</dbReference>
<dbReference type="InterPro" id="IPR020846">
    <property type="entry name" value="MFS_dom"/>
</dbReference>
<evidence type="ECO:0000313" key="8">
    <source>
        <dbReference type="EMBL" id="PZF79772.1"/>
    </source>
</evidence>
<dbReference type="PROSITE" id="PS50850">
    <property type="entry name" value="MFS"/>
    <property type="match status" value="1"/>
</dbReference>
<dbReference type="SUPFAM" id="SSF103473">
    <property type="entry name" value="MFS general substrate transporter"/>
    <property type="match status" value="1"/>
</dbReference>
<proteinExistence type="predicted"/>
<protein>
    <submittedName>
        <fullName evidence="8">MFS transporter</fullName>
    </submittedName>
</protein>
<feature type="transmembrane region" description="Helical" evidence="6">
    <location>
        <begin position="431"/>
        <end position="452"/>
    </location>
</feature>
<feature type="transmembrane region" description="Helical" evidence="6">
    <location>
        <begin position="202"/>
        <end position="224"/>
    </location>
</feature>
<evidence type="ECO:0000256" key="1">
    <source>
        <dbReference type="ARBA" id="ARBA00004651"/>
    </source>
</evidence>
<accession>A0A2W2B1B8</accession>
<feature type="region of interest" description="Disordered" evidence="5">
    <location>
        <begin position="1"/>
        <end position="25"/>
    </location>
</feature>
<dbReference type="AlphaFoldDB" id="A0A2W2B1B8"/>
<feature type="transmembrane region" description="Helical" evidence="6">
    <location>
        <begin position="132"/>
        <end position="152"/>
    </location>
</feature>
<dbReference type="GO" id="GO:0022857">
    <property type="term" value="F:transmembrane transporter activity"/>
    <property type="evidence" value="ECO:0007669"/>
    <property type="project" value="InterPro"/>
</dbReference>
<comment type="subcellular location">
    <subcellularLocation>
        <location evidence="1">Cell membrane</location>
        <topology evidence="1">Multi-pass membrane protein</topology>
    </subcellularLocation>
</comment>
<feature type="transmembrane region" description="Helical" evidence="6">
    <location>
        <begin position="164"/>
        <end position="182"/>
    </location>
</feature>
<feature type="transmembrane region" description="Helical" evidence="6">
    <location>
        <begin position="107"/>
        <end position="126"/>
    </location>
</feature>
<gene>
    <name evidence="8" type="ORF">C1I92_29510</name>
</gene>
<dbReference type="Pfam" id="PF07690">
    <property type="entry name" value="MFS_1"/>
    <property type="match status" value="1"/>
</dbReference>
<keyword evidence="9" id="KW-1185">Reference proteome</keyword>
<evidence type="ECO:0000256" key="2">
    <source>
        <dbReference type="ARBA" id="ARBA00022692"/>
    </source>
</evidence>
<keyword evidence="2 6" id="KW-0812">Transmembrane</keyword>
<feature type="transmembrane region" description="Helical" evidence="6">
    <location>
        <begin position="80"/>
        <end position="100"/>
    </location>
</feature>
<evidence type="ECO:0000256" key="5">
    <source>
        <dbReference type="SAM" id="MobiDB-lite"/>
    </source>
</evidence>
<feature type="transmembrane region" description="Helical" evidence="6">
    <location>
        <begin position="395"/>
        <end position="419"/>
    </location>
</feature>
<feature type="transmembrane region" description="Helical" evidence="6">
    <location>
        <begin position="332"/>
        <end position="356"/>
    </location>
</feature>
<comment type="caution">
    <text evidence="8">The sequence shown here is derived from an EMBL/GenBank/DDBJ whole genome shotgun (WGS) entry which is preliminary data.</text>
</comment>